<dbReference type="AlphaFoldDB" id="A0A059F5X8"/>
<dbReference type="PATRIC" id="fig|1280952.3.peg.3510"/>
<sequence length="113" mass="13127">MDRELNKYVHLSFFDEHPMSFRAKNEGTIEDVVQLKIRPEVILKPGVMFCTEVSNKRGSKIVPISDFSDTDVDEDILFMRLNWKDPAVLERKSVAVKYEILVPDLVEPDYILL</sequence>
<keyword evidence="4" id="KW-0548">Nucleotidyltransferase</keyword>
<organism evidence="8 9">
    <name type="scientific">Hyphomonas jannaschiana VP2</name>
    <dbReference type="NCBI Taxonomy" id="1280952"/>
    <lineage>
        <taxon>Bacteria</taxon>
        <taxon>Pseudomonadati</taxon>
        <taxon>Pseudomonadota</taxon>
        <taxon>Alphaproteobacteria</taxon>
        <taxon>Hyphomonadales</taxon>
        <taxon>Hyphomonadaceae</taxon>
        <taxon>Hyphomonas</taxon>
    </lineage>
</organism>
<dbReference type="PROSITE" id="PS52018">
    <property type="entry name" value="DART"/>
    <property type="match status" value="1"/>
</dbReference>
<comment type="caution">
    <text evidence="6">Lacks conserved residue(s) required for the propagation of feature annotation.</text>
</comment>
<dbReference type="GO" id="GO:0016779">
    <property type="term" value="F:nucleotidyltransferase activity"/>
    <property type="evidence" value="ECO:0007669"/>
    <property type="project" value="UniProtKB-KW"/>
</dbReference>
<evidence type="ECO:0000313" key="8">
    <source>
        <dbReference type="EMBL" id="KCZ82645.1"/>
    </source>
</evidence>
<dbReference type="InterPro" id="IPR029494">
    <property type="entry name" value="DarT"/>
</dbReference>
<accession>A0A059F5X8</accession>
<keyword evidence="9" id="KW-1185">Reference proteome</keyword>
<evidence type="ECO:0000256" key="1">
    <source>
        <dbReference type="ARBA" id="ARBA00022649"/>
    </source>
</evidence>
<keyword evidence="1 6" id="KW-1277">Toxin-antitoxin system</keyword>
<gene>
    <name evidence="8" type="ORF">HJA_17557</name>
</gene>
<dbReference type="EMBL" id="ARYJ01000025">
    <property type="protein sequence ID" value="KCZ82645.1"/>
    <property type="molecule type" value="Genomic_DNA"/>
</dbReference>
<evidence type="ECO:0000256" key="2">
    <source>
        <dbReference type="ARBA" id="ARBA00022676"/>
    </source>
</evidence>
<evidence type="ECO:0000313" key="9">
    <source>
        <dbReference type="Proteomes" id="UP000024816"/>
    </source>
</evidence>
<keyword evidence="2" id="KW-0328">Glycosyltransferase</keyword>
<dbReference type="GO" id="GO:0003677">
    <property type="term" value="F:DNA binding"/>
    <property type="evidence" value="ECO:0007669"/>
    <property type="project" value="UniProtKB-UniRule"/>
</dbReference>
<evidence type="ECO:0000256" key="5">
    <source>
        <dbReference type="ARBA" id="ARBA00023125"/>
    </source>
</evidence>
<dbReference type="eggNOG" id="ENOG5033NR4">
    <property type="taxonomic scope" value="Bacteria"/>
</dbReference>
<keyword evidence="5 6" id="KW-0238">DNA-binding</keyword>
<evidence type="ECO:0000256" key="3">
    <source>
        <dbReference type="ARBA" id="ARBA00022679"/>
    </source>
</evidence>
<evidence type="ECO:0000256" key="6">
    <source>
        <dbReference type="PROSITE-ProRule" id="PRU01362"/>
    </source>
</evidence>
<evidence type="ECO:0000259" key="7">
    <source>
        <dbReference type="PROSITE" id="PS52018"/>
    </source>
</evidence>
<dbReference type="STRING" id="1280952.HJA_17557"/>
<name>A0A059F5X8_9PROT</name>
<reference evidence="8 9" key="1">
    <citation type="journal article" date="2014" name="Antonie Van Leeuwenhoek">
        <title>Hyphomonas beringensis sp. nov. and Hyphomonas chukchiensis sp. nov., isolated from surface seawater of the Bering Sea and Chukchi Sea.</title>
        <authorList>
            <person name="Li C."/>
            <person name="Lai Q."/>
            <person name="Li G."/>
            <person name="Dong C."/>
            <person name="Wang J."/>
            <person name="Liao Y."/>
            <person name="Shao Z."/>
        </authorList>
    </citation>
    <scope>NUCLEOTIDE SEQUENCE [LARGE SCALE GENOMIC DNA]</scope>
    <source>
        <strain evidence="8 9">VP2</strain>
    </source>
</reference>
<proteinExistence type="inferred from homology"/>
<comment type="caution">
    <text evidence="8">The sequence shown here is derived from an EMBL/GenBank/DDBJ whole genome shotgun (WGS) entry which is preliminary data.</text>
</comment>
<feature type="domain" description="DarT" evidence="7">
    <location>
        <begin position="1"/>
        <end position="113"/>
    </location>
</feature>
<evidence type="ECO:0000256" key="4">
    <source>
        <dbReference type="ARBA" id="ARBA00022695"/>
    </source>
</evidence>
<dbReference type="GO" id="GO:0016757">
    <property type="term" value="F:glycosyltransferase activity"/>
    <property type="evidence" value="ECO:0007669"/>
    <property type="project" value="UniProtKB-KW"/>
</dbReference>
<comment type="similarity">
    <text evidence="6">Belongs to the DarT ADP-ribosyltransferase family.</text>
</comment>
<dbReference type="Pfam" id="PF14487">
    <property type="entry name" value="DarT"/>
    <property type="match status" value="1"/>
</dbReference>
<protein>
    <recommendedName>
        <fullName evidence="7">DarT domain-containing protein</fullName>
    </recommendedName>
</protein>
<keyword evidence="3" id="KW-0808">Transferase</keyword>
<dbReference type="Proteomes" id="UP000024816">
    <property type="component" value="Unassembled WGS sequence"/>
</dbReference>